<dbReference type="EMBL" id="CATQJL010000112">
    <property type="protein sequence ID" value="CAJ0596003.1"/>
    <property type="molecule type" value="Genomic_DNA"/>
</dbReference>
<accession>A0AA36GPV5</accession>
<sequence length="220" mass="23832">MFDLLVAYILTVIGLTAGQLNFGTTSLPQCQNDAACAPPSVCIDNICAQGASCKSNADCDDPRFECNRQFCVPKHKWRPDKLMTCKTDSSCISPATCVDNFCIVTKPCQNDYDCGSSQIRCVQNICVVFQPVTLLKPRVGSNPSYPGQIPDVIPPPPPQPIFDCVNGACPEGYTCLAGSCHAKNCRVDSDCGGYGNGFICIKDVCLQITHQFINLKTYLI</sequence>
<keyword evidence="1" id="KW-0732">Signal</keyword>
<organism evidence="2 3">
    <name type="scientific">Cylicocyclus nassatus</name>
    <name type="common">Nematode worm</name>
    <dbReference type="NCBI Taxonomy" id="53992"/>
    <lineage>
        <taxon>Eukaryota</taxon>
        <taxon>Metazoa</taxon>
        <taxon>Ecdysozoa</taxon>
        <taxon>Nematoda</taxon>
        <taxon>Chromadorea</taxon>
        <taxon>Rhabditida</taxon>
        <taxon>Rhabditina</taxon>
        <taxon>Rhabditomorpha</taxon>
        <taxon>Strongyloidea</taxon>
        <taxon>Strongylidae</taxon>
        <taxon>Cylicocyclus</taxon>
    </lineage>
</organism>
<proteinExistence type="predicted"/>
<feature type="chain" id="PRO_5041423844" evidence="1">
    <location>
        <begin position="19"/>
        <end position="220"/>
    </location>
</feature>
<feature type="signal peptide" evidence="1">
    <location>
        <begin position="1"/>
        <end position="18"/>
    </location>
</feature>
<dbReference type="Proteomes" id="UP001176961">
    <property type="component" value="Unassembled WGS sequence"/>
</dbReference>
<protein>
    <submittedName>
        <fullName evidence="2">Uncharacterized protein</fullName>
    </submittedName>
</protein>
<evidence type="ECO:0000256" key="1">
    <source>
        <dbReference type="SAM" id="SignalP"/>
    </source>
</evidence>
<reference evidence="2" key="1">
    <citation type="submission" date="2023-07" db="EMBL/GenBank/DDBJ databases">
        <authorList>
            <consortium name="CYATHOMIX"/>
        </authorList>
    </citation>
    <scope>NUCLEOTIDE SEQUENCE</scope>
    <source>
        <strain evidence="2">N/A</strain>
    </source>
</reference>
<comment type="caution">
    <text evidence="2">The sequence shown here is derived from an EMBL/GenBank/DDBJ whole genome shotgun (WGS) entry which is preliminary data.</text>
</comment>
<evidence type="ECO:0000313" key="3">
    <source>
        <dbReference type="Proteomes" id="UP001176961"/>
    </source>
</evidence>
<name>A0AA36GPV5_CYLNA</name>
<keyword evidence="3" id="KW-1185">Reference proteome</keyword>
<gene>
    <name evidence="2" type="ORF">CYNAS_LOCUS7986</name>
</gene>
<dbReference type="AlphaFoldDB" id="A0AA36GPV5"/>
<evidence type="ECO:0000313" key="2">
    <source>
        <dbReference type="EMBL" id="CAJ0596003.1"/>
    </source>
</evidence>